<dbReference type="EC" id="2.7.4.8" evidence="4 12"/>
<dbReference type="KEGG" id="mmio:HLA92_02145"/>
<dbReference type="PROSITE" id="PS00856">
    <property type="entry name" value="GUANYLATE_KINASE_1"/>
    <property type="match status" value="1"/>
</dbReference>
<protein>
    <recommendedName>
        <fullName evidence="5 12">Guanylate kinase</fullName>
        <ecNumber evidence="4 12">2.7.4.8</ecNumber>
    </recommendedName>
    <alternativeName>
        <fullName evidence="10 12">GMP kinase</fullName>
    </alternativeName>
</protein>
<dbReference type="InterPro" id="IPR020590">
    <property type="entry name" value="Guanylate_kinase_CS"/>
</dbReference>
<evidence type="ECO:0000256" key="3">
    <source>
        <dbReference type="ARBA" id="ARBA00005790"/>
    </source>
</evidence>
<keyword evidence="6 12" id="KW-0808">Transferase</keyword>
<accession>A0A6M4JCZ6</accession>
<comment type="function">
    <text evidence="1 12">Essential for recycling GMP and indirectly, cGMP.</text>
</comment>
<dbReference type="InterPro" id="IPR008144">
    <property type="entry name" value="Guanylate_kin-like_dom"/>
</dbReference>
<name>A0A6M4JCZ6_9MOLU</name>
<proteinExistence type="inferred from homology"/>
<dbReference type="Pfam" id="PF00625">
    <property type="entry name" value="Guanylate_kin"/>
    <property type="match status" value="1"/>
</dbReference>
<dbReference type="HAMAP" id="MF_00328">
    <property type="entry name" value="Guanylate_kinase"/>
    <property type="match status" value="1"/>
</dbReference>
<evidence type="ECO:0000256" key="8">
    <source>
        <dbReference type="ARBA" id="ARBA00022777"/>
    </source>
</evidence>
<keyword evidence="12" id="KW-0963">Cytoplasm</keyword>
<evidence type="ECO:0000256" key="4">
    <source>
        <dbReference type="ARBA" id="ARBA00012961"/>
    </source>
</evidence>
<evidence type="ECO:0000256" key="5">
    <source>
        <dbReference type="ARBA" id="ARBA00016296"/>
    </source>
</evidence>
<dbReference type="GO" id="GO:0005829">
    <property type="term" value="C:cytosol"/>
    <property type="evidence" value="ECO:0007669"/>
    <property type="project" value="TreeGrafter"/>
</dbReference>
<dbReference type="CDD" id="cd00071">
    <property type="entry name" value="GMPK"/>
    <property type="match status" value="1"/>
</dbReference>
<dbReference type="SMART" id="SM00072">
    <property type="entry name" value="GuKc"/>
    <property type="match status" value="1"/>
</dbReference>
<evidence type="ECO:0000313" key="14">
    <source>
        <dbReference type="EMBL" id="QJR44225.1"/>
    </source>
</evidence>
<dbReference type="InterPro" id="IPR027417">
    <property type="entry name" value="P-loop_NTPase"/>
</dbReference>
<dbReference type="GO" id="GO:0005524">
    <property type="term" value="F:ATP binding"/>
    <property type="evidence" value="ECO:0007669"/>
    <property type="project" value="UniProtKB-UniRule"/>
</dbReference>
<evidence type="ECO:0000256" key="11">
    <source>
        <dbReference type="ARBA" id="ARBA00048594"/>
    </source>
</evidence>
<feature type="domain" description="Guanylate kinase-like" evidence="13">
    <location>
        <begin position="9"/>
        <end position="194"/>
    </location>
</feature>
<evidence type="ECO:0000256" key="1">
    <source>
        <dbReference type="ARBA" id="ARBA00003531"/>
    </source>
</evidence>
<keyword evidence="8 12" id="KW-0418">Kinase</keyword>
<comment type="catalytic activity">
    <reaction evidence="11 12">
        <text>GMP + ATP = GDP + ADP</text>
        <dbReference type="Rhea" id="RHEA:20780"/>
        <dbReference type="ChEBI" id="CHEBI:30616"/>
        <dbReference type="ChEBI" id="CHEBI:58115"/>
        <dbReference type="ChEBI" id="CHEBI:58189"/>
        <dbReference type="ChEBI" id="CHEBI:456216"/>
        <dbReference type="EC" id="2.7.4.8"/>
    </reaction>
</comment>
<sequence>MIRRIMFNKKIIIFCGPSGVGKGTIETRLFDDIALKLKLSVSATTRSPRKGEIEGVHYYFISKEQFKKHIENNDLIEWSQHFDNYYGTLYSNLQKISNEGFIPFLEIETNGAIQILNKYKTQQIEDKIISIFVMPPSFKELERRITERGSETPETIKKRMEKAFDEVKYANLFKHTVVNDTVEGTYLEIKNIIEKEFNL</sequence>
<dbReference type="PANTHER" id="PTHR23117:SF13">
    <property type="entry name" value="GUANYLATE KINASE"/>
    <property type="match status" value="1"/>
</dbReference>
<dbReference type="GO" id="GO:0004385">
    <property type="term" value="F:GMP kinase activity"/>
    <property type="evidence" value="ECO:0007669"/>
    <property type="project" value="UniProtKB-UniRule"/>
</dbReference>
<evidence type="ECO:0000256" key="9">
    <source>
        <dbReference type="ARBA" id="ARBA00022840"/>
    </source>
</evidence>
<dbReference type="InterPro" id="IPR008145">
    <property type="entry name" value="GK/Ca_channel_bsu"/>
</dbReference>
<evidence type="ECO:0000256" key="10">
    <source>
        <dbReference type="ARBA" id="ARBA00030128"/>
    </source>
</evidence>
<feature type="binding site" evidence="12">
    <location>
        <begin position="16"/>
        <end position="23"/>
    </location>
    <ligand>
        <name>ATP</name>
        <dbReference type="ChEBI" id="CHEBI:30616"/>
    </ligand>
</feature>
<keyword evidence="9 12" id="KW-0067">ATP-binding</keyword>
<comment type="similarity">
    <text evidence="3 12">Belongs to the guanylate kinase family.</text>
</comment>
<dbReference type="Proteomes" id="UP000502118">
    <property type="component" value="Chromosome"/>
</dbReference>
<dbReference type="AlphaFoldDB" id="A0A6M4JCZ6"/>
<dbReference type="Gene3D" id="3.40.50.300">
    <property type="entry name" value="P-loop containing nucleotide triphosphate hydrolases"/>
    <property type="match status" value="1"/>
</dbReference>
<dbReference type="SUPFAM" id="SSF52540">
    <property type="entry name" value="P-loop containing nucleoside triphosphate hydrolases"/>
    <property type="match status" value="1"/>
</dbReference>
<organism evidence="14 15">
    <name type="scientific">Mycoplasma miroungirhinis</name>
    <dbReference type="NCBI Taxonomy" id="754516"/>
    <lineage>
        <taxon>Bacteria</taxon>
        <taxon>Bacillati</taxon>
        <taxon>Mycoplasmatota</taxon>
        <taxon>Mollicutes</taxon>
        <taxon>Mycoplasmataceae</taxon>
        <taxon>Mycoplasma</taxon>
    </lineage>
</organism>
<evidence type="ECO:0000259" key="13">
    <source>
        <dbReference type="PROSITE" id="PS50052"/>
    </source>
</evidence>
<evidence type="ECO:0000256" key="2">
    <source>
        <dbReference type="ARBA" id="ARBA00004496"/>
    </source>
</evidence>
<reference evidence="14 15" key="1">
    <citation type="submission" date="2020-05" db="EMBL/GenBank/DDBJ databases">
        <title>Novel Mycoplasma species detected in Mirounga angustirostris (northern elephant seal) from the USA.</title>
        <authorList>
            <person name="Volokhov D.V."/>
        </authorList>
    </citation>
    <scope>NUCLEOTIDE SEQUENCE [LARGE SCALE GENOMIC DNA]</scope>
    <source>
        <strain evidence="14 15">Mirounga ES2806-NAS</strain>
    </source>
</reference>
<dbReference type="EMBL" id="CP053097">
    <property type="protein sequence ID" value="QJR44225.1"/>
    <property type="molecule type" value="Genomic_DNA"/>
</dbReference>
<comment type="subcellular location">
    <subcellularLocation>
        <location evidence="2 12">Cytoplasm</location>
    </subcellularLocation>
</comment>
<keyword evidence="7 12" id="KW-0547">Nucleotide-binding</keyword>
<dbReference type="PROSITE" id="PS50052">
    <property type="entry name" value="GUANYLATE_KINASE_2"/>
    <property type="match status" value="1"/>
</dbReference>
<gene>
    <name evidence="12 14" type="primary">gmk</name>
    <name evidence="14" type="ORF">HLA92_02145</name>
</gene>
<dbReference type="InterPro" id="IPR017665">
    <property type="entry name" value="Guanylate_kinase"/>
</dbReference>
<evidence type="ECO:0000256" key="12">
    <source>
        <dbReference type="HAMAP-Rule" id="MF_00328"/>
    </source>
</evidence>
<evidence type="ECO:0000313" key="15">
    <source>
        <dbReference type="Proteomes" id="UP000502118"/>
    </source>
</evidence>
<dbReference type="PANTHER" id="PTHR23117">
    <property type="entry name" value="GUANYLATE KINASE-RELATED"/>
    <property type="match status" value="1"/>
</dbReference>
<keyword evidence="15" id="KW-1185">Reference proteome</keyword>
<evidence type="ECO:0000256" key="6">
    <source>
        <dbReference type="ARBA" id="ARBA00022679"/>
    </source>
</evidence>
<evidence type="ECO:0000256" key="7">
    <source>
        <dbReference type="ARBA" id="ARBA00022741"/>
    </source>
</evidence>
<dbReference type="NCBIfam" id="TIGR03263">
    <property type="entry name" value="guanyl_kin"/>
    <property type="match status" value="1"/>
</dbReference>